<dbReference type="RefSeq" id="WP_282001461.1">
    <property type="nucleotide sequence ID" value="NZ_AP027151.1"/>
</dbReference>
<protein>
    <recommendedName>
        <fullName evidence="4">Transporter</fullName>
    </recommendedName>
</protein>
<proteinExistence type="predicted"/>
<gene>
    <name evidence="2" type="ORF">GURASL_03970</name>
</gene>
<dbReference type="Proteomes" id="UP001317705">
    <property type="component" value="Chromosome"/>
</dbReference>
<evidence type="ECO:0008006" key="4">
    <source>
        <dbReference type="Google" id="ProtNLM"/>
    </source>
</evidence>
<dbReference type="EMBL" id="AP027151">
    <property type="protein sequence ID" value="BDV41474.1"/>
    <property type="molecule type" value="Genomic_DNA"/>
</dbReference>
<keyword evidence="1" id="KW-0732">Signal</keyword>
<sequence>MPCTTSRRIALPLYCAFLLLIIAAMPVCAAESPSGQRRLVSVGLGFDISSGDYGTDTTTDFVSVPLIVDLYPTERLDLELIIPWVYQSNSNTVYGTTMPYRGGGYGMSTMSAMPRFMSGPGGTSAGGTGSSISNPSASASGLGDITLTAGYIVVQESDLVPRIRPTLYFKFPTADRDKGLGTGEFDAGIGLSLEKWFGDWRLAGEATYVFQGSSDLYQTKDYLNYEAGLGYQLTRQFFCTLLGRGATAPADGSPALFEGRLKGVYDIGDRYSLEAYLSHGFTNGSPDIGGGLALFVDF</sequence>
<feature type="signal peptide" evidence="1">
    <location>
        <begin position="1"/>
        <end position="29"/>
    </location>
</feature>
<feature type="chain" id="PRO_5047123551" description="Transporter" evidence="1">
    <location>
        <begin position="30"/>
        <end position="298"/>
    </location>
</feature>
<reference evidence="2 3" key="1">
    <citation type="submission" date="2022-12" db="EMBL/GenBank/DDBJ databases">
        <title>Polyphasic characterization of Geotalea uranireducens NIT-SL11 newly isolated from a complex of sewage sludge and microbially reduced graphene oxide.</title>
        <authorList>
            <person name="Xie L."/>
            <person name="Yoshida N."/>
            <person name="Meng L."/>
        </authorList>
    </citation>
    <scope>NUCLEOTIDE SEQUENCE [LARGE SCALE GENOMIC DNA]</scope>
    <source>
        <strain evidence="2 3">NIT-SL11</strain>
    </source>
</reference>
<evidence type="ECO:0000313" key="2">
    <source>
        <dbReference type="EMBL" id="BDV41474.1"/>
    </source>
</evidence>
<dbReference type="InterPro" id="IPR025737">
    <property type="entry name" value="FApF"/>
</dbReference>
<keyword evidence="3" id="KW-1185">Reference proteome</keyword>
<organism evidence="2 3">
    <name type="scientific">Geotalea uraniireducens</name>
    <dbReference type="NCBI Taxonomy" id="351604"/>
    <lineage>
        <taxon>Bacteria</taxon>
        <taxon>Pseudomonadati</taxon>
        <taxon>Thermodesulfobacteriota</taxon>
        <taxon>Desulfuromonadia</taxon>
        <taxon>Geobacterales</taxon>
        <taxon>Geobacteraceae</taxon>
        <taxon>Geotalea</taxon>
    </lineage>
</organism>
<accession>A0ABN6VNI2</accession>
<dbReference type="Pfam" id="PF13557">
    <property type="entry name" value="Phenol_MetA_deg"/>
    <property type="match status" value="1"/>
</dbReference>
<evidence type="ECO:0000256" key="1">
    <source>
        <dbReference type="SAM" id="SignalP"/>
    </source>
</evidence>
<evidence type="ECO:0000313" key="3">
    <source>
        <dbReference type="Proteomes" id="UP001317705"/>
    </source>
</evidence>
<name>A0ABN6VNI2_9BACT</name>